<feature type="compositionally biased region" description="Low complexity" evidence="1">
    <location>
        <begin position="62"/>
        <end position="82"/>
    </location>
</feature>
<feature type="compositionally biased region" description="Low complexity" evidence="1">
    <location>
        <begin position="39"/>
        <end position="54"/>
    </location>
</feature>
<dbReference type="Proteomes" id="UP001327957">
    <property type="component" value="Unassembled WGS sequence"/>
</dbReference>
<dbReference type="EMBL" id="JASAOK010000001">
    <property type="protein sequence ID" value="KAK6226539.1"/>
    <property type="molecule type" value="Genomic_DNA"/>
</dbReference>
<feature type="compositionally biased region" description="Low complexity" evidence="1">
    <location>
        <begin position="236"/>
        <end position="248"/>
    </location>
</feature>
<feature type="compositionally biased region" description="Acidic residues" evidence="1">
    <location>
        <begin position="349"/>
        <end position="372"/>
    </location>
</feature>
<evidence type="ECO:0000256" key="1">
    <source>
        <dbReference type="SAM" id="MobiDB-lite"/>
    </source>
</evidence>
<evidence type="ECO:0008006" key="4">
    <source>
        <dbReference type="Google" id="ProtNLM"/>
    </source>
</evidence>
<feature type="compositionally biased region" description="Polar residues" evidence="1">
    <location>
        <begin position="100"/>
        <end position="109"/>
    </location>
</feature>
<organism evidence="2 3">
    <name type="scientific">Colletotrichum tabaci</name>
    <dbReference type="NCBI Taxonomy" id="1209068"/>
    <lineage>
        <taxon>Eukaryota</taxon>
        <taxon>Fungi</taxon>
        <taxon>Dikarya</taxon>
        <taxon>Ascomycota</taxon>
        <taxon>Pezizomycotina</taxon>
        <taxon>Sordariomycetes</taxon>
        <taxon>Hypocreomycetidae</taxon>
        <taxon>Glomerellales</taxon>
        <taxon>Glomerellaceae</taxon>
        <taxon>Colletotrichum</taxon>
        <taxon>Colletotrichum destructivum species complex</taxon>
    </lineage>
</organism>
<feature type="compositionally biased region" description="Polar residues" evidence="1">
    <location>
        <begin position="615"/>
        <end position="632"/>
    </location>
</feature>
<dbReference type="GO" id="GO:0006360">
    <property type="term" value="P:transcription by RNA polymerase I"/>
    <property type="evidence" value="ECO:0007669"/>
    <property type="project" value="InterPro"/>
</dbReference>
<feature type="compositionally biased region" description="Basic and acidic residues" evidence="1">
    <location>
        <begin position="828"/>
        <end position="840"/>
    </location>
</feature>
<evidence type="ECO:0000313" key="3">
    <source>
        <dbReference type="Proteomes" id="UP001327957"/>
    </source>
</evidence>
<feature type="compositionally biased region" description="Polar residues" evidence="1">
    <location>
        <begin position="797"/>
        <end position="806"/>
    </location>
</feature>
<name>A0AAV9TT87_9PEZI</name>
<feature type="compositionally biased region" description="Basic residues" evidence="1">
    <location>
        <begin position="600"/>
        <end position="609"/>
    </location>
</feature>
<feature type="compositionally biased region" description="Low complexity" evidence="1">
    <location>
        <begin position="748"/>
        <end position="764"/>
    </location>
</feature>
<feature type="compositionally biased region" description="Low complexity" evidence="1">
    <location>
        <begin position="290"/>
        <end position="306"/>
    </location>
</feature>
<dbReference type="PANTHER" id="PTHR28155:SF1">
    <property type="entry name" value="DNA-DIRECTED RNA POLYMERASE I SUBUNIT RPA34.5-DOMAIN-CONTAINING PROTEIN"/>
    <property type="match status" value="1"/>
</dbReference>
<keyword evidence="3" id="KW-1185">Reference proteome</keyword>
<feature type="compositionally biased region" description="Low complexity" evidence="1">
    <location>
        <begin position="775"/>
        <end position="784"/>
    </location>
</feature>
<sequence>MSDKFVKGRRRSASFPSKMHTSKNSGGKTLMRNRIAGATSPSSPKSSTSPVTPKMQNALNRPGVAIAPAAAATPPKARANPANISEPLQDPRKFPAAPNSIVTTPSVHSSPVLRPALRTTPGTMSSRKLDGVHSLSAIMEKQSQQPTLSQSKSRFARAAQSKANAEKTFDPRASNSDDDDDTSSSSDDSDEDGPAVPSFVNKINGQASSAKPAGTPLKKAKRDKEDEVADSDVEQKAPPAKKTPVKPESSSDESSSESEAEAEASDSSDSSSDSESESNKKKPALKVPTKGASAKGASTTSSSDSSSESESESEDEAAKPTKPATKPVVNGTKATKPASTSSSEASSSSDEEESDDEQEKDDSSDEDSDNEMADQSAAVAARRNSTDLSVPGFVGKDFVLRQAQGDEDGKDMSDFFAKAKLDGKQLWYFTAPAAIPINVVEKLQIPMDKAQNGDAIFQHNSEDYTVGFDVGSTAVQLLIPNKKGTRYEQASQKIDKVLHVKRVTQLVGSEPRAARSTQPNVPRPQPPGLRARFHPIGVPDDIPLGKIGFDKNSPDNEEEDVDMAPAPALPSSSKISKRALTQAAISLDDAMDIDEPTPKSSKKDKKKSKAAQDPVSDSQSTVIEVPNSQPLPSTKEKKSKKRRDSIESISSVGSNPKPKLLKGQKSTVATPDQSKKASKRKVPADEEDPSAQLVKEAASAEKKAKKLKRAAESSAPEVGQASVKKVTAIPPPTIPKASYSFSNISDRSSPTPQISTPQPKSTSKGSKKSKGDEPATSSTSQTASARKETPIQPPNIRRQSSASTQIPFKPSPAAEETPKEKRKRRKSEKVEEPKSSKKETPIPPPKI</sequence>
<gene>
    <name evidence="2" type="ORF">QIS74_00094</name>
</gene>
<feature type="region of interest" description="Disordered" evidence="1">
    <location>
        <begin position="508"/>
        <end position="847"/>
    </location>
</feature>
<comment type="caution">
    <text evidence="2">The sequence shown here is derived from an EMBL/GenBank/DDBJ whole genome shotgun (WGS) entry which is preliminary data.</text>
</comment>
<feature type="compositionally biased region" description="Acidic residues" evidence="1">
    <location>
        <begin position="176"/>
        <end position="193"/>
    </location>
</feature>
<feature type="compositionally biased region" description="Polar residues" evidence="1">
    <location>
        <begin position="141"/>
        <end position="153"/>
    </location>
</feature>
<feature type="region of interest" description="Disordered" evidence="1">
    <location>
        <begin position="1"/>
        <end position="384"/>
    </location>
</feature>
<protein>
    <recommendedName>
        <fullName evidence="4">DNA-directed RNA polymerase I subunit</fullName>
    </recommendedName>
</protein>
<dbReference type="Pfam" id="PF08208">
    <property type="entry name" value="RNA_polI_A34"/>
    <property type="match status" value="1"/>
</dbReference>
<dbReference type="InterPro" id="IPR053263">
    <property type="entry name" value="Euk_RPA34_RNAP_subunit"/>
</dbReference>
<feature type="compositionally biased region" description="Acidic residues" evidence="1">
    <location>
        <begin position="250"/>
        <end position="276"/>
    </location>
</feature>
<dbReference type="PANTHER" id="PTHR28155">
    <property type="entry name" value="ACR243WP"/>
    <property type="match status" value="1"/>
</dbReference>
<dbReference type="InterPro" id="IPR013240">
    <property type="entry name" value="DNA-dir_RNA_pol1_su_RPA34"/>
</dbReference>
<feature type="compositionally biased region" description="Low complexity" evidence="1">
    <location>
        <begin position="339"/>
        <end position="348"/>
    </location>
</feature>
<proteinExistence type="predicted"/>
<dbReference type="AlphaFoldDB" id="A0AAV9TT87"/>
<reference evidence="2 3" key="1">
    <citation type="submission" date="2023-04" db="EMBL/GenBank/DDBJ databases">
        <title>Colletotrichum tabacum stain YC1 causing leaf anthracnose on Nicotiana tabacum(L.) cv.</title>
        <authorList>
            <person name="Ji Z."/>
            <person name="Wang M."/>
            <person name="Zhang J."/>
            <person name="Wang N."/>
            <person name="Zhou Z."/>
        </authorList>
    </citation>
    <scope>NUCLEOTIDE SEQUENCE [LARGE SCALE GENOMIC DNA]</scope>
    <source>
        <strain evidence="2 3">YC1</strain>
    </source>
</reference>
<evidence type="ECO:0000313" key="2">
    <source>
        <dbReference type="EMBL" id="KAK6226539.1"/>
    </source>
</evidence>
<accession>A0AAV9TT87</accession>